<keyword evidence="2" id="KW-0812">Transmembrane</keyword>
<protein>
    <submittedName>
        <fullName evidence="3">Uncharacterized protein</fullName>
    </submittedName>
</protein>
<accession>A0AAJ1U2I4</accession>
<evidence type="ECO:0000313" key="3">
    <source>
        <dbReference type="EMBL" id="MDQ1104760.1"/>
    </source>
</evidence>
<feature type="transmembrane region" description="Helical" evidence="2">
    <location>
        <begin position="115"/>
        <end position="135"/>
    </location>
</feature>
<dbReference type="Proteomes" id="UP001239215">
    <property type="component" value="Unassembled WGS sequence"/>
</dbReference>
<proteinExistence type="predicted"/>
<evidence type="ECO:0000256" key="1">
    <source>
        <dbReference type="SAM" id="MobiDB-lite"/>
    </source>
</evidence>
<name>A0AAJ1U2I4_9ACTN</name>
<keyword evidence="2" id="KW-0472">Membrane</keyword>
<feature type="transmembrane region" description="Helical" evidence="2">
    <location>
        <begin position="39"/>
        <end position="60"/>
    </location>
</feature>
<reference evidence="3" key="1">
    <citation type="submission" date="2023-07" db="EMBL/GenBank/DDBJ databases">
        <title>Functional and genomic diversity of the sorghum phyllosphere microbiome.</title>
        <authorList>
            <person name="Shade A."/>
        </authorList>
    </citation>
    <scope>NUCLEOTIDE SEQUENCE</scope>
    <source>
        <strain evidence="3">SORGH_AS_1067</strain>
    </source>
</reference>
<evidence type="ECO:0000256" key="2">
    <source>
        <dbReference type="SAM" id="Phobius"/>
    </source>
</evidence>
<evidence type="ECO:0000313" key="4">
    <source>
        <dbReference type="Proteomes" id="UP001239215"/>
    </source>
</evidence>
<comment type="caution">
    <text evidence="3">The sequence shown here is derived from an EMBL/GenBank/DDBJ whole genome shotgun (WGS) entry which is preliminary data.</text>
</comment>
<sequence length="174" mass="18744">MRNHLGVPVPGWTVLATGFGGAFVMLSVIAAAVGDYEPVVLLVVGPVALLGGGLAVRAYLATAESRRQTAVVRAVFGYGRGELVASWRWHGWRIAFFSVATAWYVGLALTDSSGVSWLGAACFGLNWLVFTVSAVQKWRNERRPRGIYPRPERMTVPTTTPPLPTLPPKPVRGA</sequence>
<gene>
    <name evidence="3" type="ORF">QE405_002044</name>
</gene>
<feature type="region of interest" description="Disordered" evidence="1">
    <location>
        <begin position="146"/>
        <end position="174"/>
    </location>
</feature>
<dbReference type="RefSeq" id="WP_307200376.1">
    <property type="nucleotide sequence ID" value="NZ_JAUTAN010000001.1"/>
</dbReference>
<dbReference type="EMBL" id="JAUTAN010000001">
    <property type="protein sequence ID" value="MDQ1104760.1"/>
    <property type="molecule type" value="Genomic_DNA"/>
</dbReference>
<feature type="transmembrane region" description="Helical" evidence="2">
    <location>
        <begin position="12"/>
        <end position="33"/>
    </location>
</feature>
<feature type="compositionally biased region" description="Pro residues" evidence="1">
    <location>
        <begin position="159"/>
        <end position="174"/>
    </location>
</feature>
<feature type="transmembrane region" description="Helical" evidence="2">
    <location>
        <begin position="90"/>
        <end position="109"/>
    </location>
</feature>
<organism evidence="3 4">
    <name type="scientific">Nocardioides zeae</name>
    <dbReference type="NCBI Taxonomy" id="1457234"/>
    <lineage>
        <taxon>Bacteria</taxon>
        <taxon>Bacillati</taxon>
        <taxon>Actinomycetota</taxon>
        <taxon>Actinomycetes</taxon>
        <taxon>Propionibacteriales</taxon>
        <taxon>Nocardioidaceae</taxon>
        <taxon>Nocardioides</taxon>
    </lineage>
</organism>
<dbReference type="AlphaFoldDB" id="A0AAJ1U2I4"/>
<keyword evidence="2" id="KW-1133">Transmembrane helix</keyword>